<dbReference type="InterPro" id="IPR044898">
    <property type="entry name" value="CDI_dom_sf"/>
</dbReference>
<keyword evidence="3" id="KW-0649">Protein kinase inhibitor</keyword>
<dbReference type="GO" id="GO:0005654">
    <property type="term" value="C:nucleoplasm"/>
    <property type="evidence" value="ECO:0007669"/>
    <property type="project" value="UniProtKB-SubCell"/>
</dbReference>
<comment type="subcellular location">
    <subcellularLocation>
        <location evidence="1">Nucleus</location>
        <location evidence="1">Nucleoplasm</location>
    </subcellularLocation>
</comment>
<evidence type="ECO:0000256" key="3">
    <source>
        <dbReference type="ARBA" id="ARBA00023013"/>
    </source>
</evidence>
<dbReference type="Pfam" id="PF02234">
    <property type="entry name" value="CDI"/>
    <property type="match status" value="1"/>
</dbReference>
<sequence length="147" mass="16589">MRTRAMEEEGGGGEKRRKIVGDGELTLLQITTCSTIGSTKEELQFTDLEEIVEIGAVAKCNFDIRTRKPRSDRFKAGSGENETVTAKPSTVINRTVPAEKMPSATELEEFFASAETELHKRFKEKYNYDIVNDTPLEGRFQWIQVNP</sequence>
<feature type="domain" description="Cyclin-dependent kinase inhibitor" evidence="5">
    <location>
        <begin position="100"/>
        <end position="145"/>
    </location>
</feature>
<dbReference type="InterPro" id="IPR003175">
    <property type="entry name" value="CDI_dom"/>
</dbReference>
<name>A0AA38U0X8_9ASTR</name>
<dbReference type="AlphaFoldDB" id="A0AA38U0X8"/>
<reference evidence="6" key="1">
    <citation type="submission" date="2023-03" db="EMBL/GenBank/DDBJ databases">
        <title>Chromosome-scale reference genome and RAD-based genetic map of yellow starthistle (Centaurea solstitialis) reveal putative structural variation and QTLs associated with invader traits.</title>
        <authorList>
            <person name="Reatini B."/>
            <person name="Cang F.A."/>
            <person name="Jiang Q."/>
            <person name="Mckibben M.T.W."/>
            <person name="Barker M.S."/>
            <person name="Rieseberg L.H."/>
            <person name="Dlugosch K.M."/>
        </authorList>
    </citation>
    <scope>NUCLEOTIDE SEQUENCE</scope>
    <source>
        <strain evidence="6">CAN-66</strain>
        <tissue evidence="6">Leaf</tissue>
    </source>
</reference>
<dbReference type="EMBL" id="JARYMX010000001">
    <property type="protein sequence ID" value="KAJ9564535.1"/>
    <property type="molecule type" value="Genomic_DNA"/>
</dbReference>
<protein>
    <recommendedName>
        <fullName evidence="5">Cyclin-dependent kinase inhibitor domain-containing protein</fullName>
    </recommendedName>
</protein>
<accession>A0AA38U0X8</accession>
<evidence type="ECO:0000259" key="5">
    <source>
        <dbReference type="Pfam" id="PF02234"/>
    </source>
</evidence>
<proteinExistence type="inferred from homology"/>
<evidence type="ECO:0000256" key="2">
    <source>
        <dbReference type="ARBA" id="ARBA00010274"/>
    </source>
</evidence>
<gene>
    <name evidence="6" type="ORF">OSB04_000501</name>
</gene>
<evidence type="ECO:0000256" key="1">
    <source>
        <dbReference type="ARBA" id="ARBA00004642"/>
    </source>
</evidence>
<keyword evidence="4" id="KW-0131">Cell cycle</keyword>
<evidence type="ECO:0000256" key="4">
    <source>
        <dbReference type="ARBA" id="ARBA00023306"/>
    </source>
</evidence>
<dbReference type="PANTHER" id="PTHR46776">
    <property type="entry name" value="CYCLIN-DEPENDENT KINASE INHIBITOR 4-RELATED"/>
    <property type="match status" value="1"/>
</dbReference>
<keyword evidence="7" id="KW-1185">Reference proteome</keyword>
<comment type="similarity">
    <text evidence="2">Belongs to the CDI family. ICK/KRP subfamily.</text>
</comment>
<dbReference type="GO" id="GO:0004861">
    <property type="term" value="F:cyclin-dependent protein serine/threonine kinase inhibitor activity"/>
    <property type="evidence" value="ECO:0007669"/>
    <property type="project" value="InterPro"/>
</dbReference>
<organism evidence="6 7">
    <name type="scientific">Centaurea solstitialis</name>
    <name type="common">yellow star-thistle</name>
    <dbReference type="NCBI Taxonomy" id="347529"/>
    <lineage>
        <taxon>Eukaryota</taxon>
        <taxon>Viridiplantae</taxon>
        <taxon>Streptophyta</taxon>
        <taxon>Embryophyta</taxon>
        <taxon>Tracheophyta</taxon>
        <taxon>Spermatophyta</taxon>
        <taxon>Magnoliopsida</taxon>
        <taxon>eudicotyledons</taxon>
        <taxon>Gunneridae</taxon>
        <taxon>Pentapetalae</taxon>
        <taxon>asterids</taxon>
        <taxon>campanulids</taxon>
        <taxon>Asterales</taxon>
        <taxon>Asteraceae</taxon>
        <taxon>Carduoideae</taxon>
        <taxon>Cardueae</taxon>
        <taxon>Centaureinae</taxon>
        <taxon>Centaurea</taxon>
    </lineage>
</organism>
<evidence type="ECO:0000313" key="7">
    <source>
        <dbReference type="Proteomes" id="UP001172457"/>
    </source>
</evidence>
<evidence type="ECO:0000313" key="6">
    <source>
        <dbReference type="EMBL" id="KAJ9564535.1"/>
    </source>
</evidence>
<comment type="caution">
    <text evidence="6">The sequence shown here is derived from an EMBL/GenBank/DDBJ whole genome shotgun (WGS) entry which is preliminary data.</text>
</comment>
<dbReference type="InterPro" id="IPR044275">
    <property type="entry name" value="KRP"/>
</dbReference>
<dbReference type="Gene3D" id="4.10.365.10">
    <property type="entry name" value="p27"/>
    <property type="match status" value="1"/>
</dbReference>
<dbReference type="Proteomes" id="UP001172457">
    <property type="component" value="Chromosome 1"/>
</dbReference>
<dbReference type="GO" id="GO:0051726">
    <property type="term" value="P:regulation of cell cycle"/>
    <property type="evidence" value="ECO:0007669"/>
    <property type="project" value="InterPro"/>
</dbReference>